<evidence type="ECO:0000256" key="1">
    <source>
        <dbReference type="SAM" id="MobiDB-lite"/>
    </source>
</evidence>
<protein>
    <submittedName>
        <fullName evidence="2">Uncharacterized protein</fullName>
    </submittedName>
</protein>
<feature type="region of interest" description="Disordered" evidence="1">
    <location>
        <begin position="25"/>
        <end position="75"/>
    </location>
</feature>
<feature type="compositionally biased region" description="Polar residues" evidence="1">
    <location>
        <begin position="59"/>
        <end position="75"/>
    </location>
</feature>
<dbReference type="Proteomes" id="UP001283361">
    <property type="component" value="Unassembled WGS sequence"/>
</dbReference>
<dbReference type="EMBL" id="JAWDGP010003890">
    <property type="protein sequence ID" value="KAK3769770.1"/>
    <property type="molecule type" value="Genomic_DNA"/>
</dbReference>
<name>A0AAE1DHA0_9GAST</name>
<sequence>MRPQFSGSKSEPSFISAVAPHLGKTTHLLPLQQRPCPERSKLKKSSGQSSLSQEPVKNGYTSSRGGQNISSPLDQAARTLNFSSLNAVMRPSIKT</sequence>
<organism evidence="2 3">
    <name type="scientific">Elysia crispata</name>
    <name type="common">lettuce slug</name>
    <dbReference type="NCBI Taxonomy" id="231223"/>
    <lineage>
        <taxon>Eukaryota</taxon>
        <taxon>Metazoa</taxon>
        <taxon>Spiralia</taxon>
        <taxon>Lophotrochozoa</taxon>
        <taxon>Mollusca</taxon>
        <taxon>Gastropoda</taxon>
        <taxon>Heterobranchia</taxon>
        <taxon>Euthyneura</taxon>
        <taxon>Panpulmonata</taxon>
        <taxon>Sacoglossa</taxon>
        <taxon>Placobranchoidea</taxon>
        <taxon>Plakobranchidae</taxon>
        <taxon>Elysia</taxon>
    </lineage>
</organism>
<gene>
    <name evidence="2" type="ORF">RRG08_046875</name>
</gene>
<proteinExistence type="predicted"/>
<evidence type="ECO:0000313" key="2">
    <source>
        <dbReference type="EMBL" id="KAK3769770.1"/>
    </source>
</evidence>
<reference evidence="2" key="1">
    <citation type="journal article" date="2023" name="G3 (Bethesda)">
        <title>A reference genome for the long-term kleptoplast-retaining sea slug Elysia crispata morphotype clarki.</title>
        <authorList>
            <person name="Eastman K.E."/>
            <person name="Pendleton A.L."/>
            <person name="Shaikh M.A."/>
            <person name="Suttiyut T."/>
            <person name="Ogas R."/>
            <person name="Tomko P."/>
            <person name="Gavelis G."/>
            <person name="Widhalm J.R."/>
            <person name="Wisecaver J.H."/>
        </authorList>
    </citation>
    <scope>NUCLEOTIDE SEQUENCE</scope>
    <source>
        <strain evidence="2">ECLA1</strain>
    </source>
</reference>
<keyword evidence="3" id="KW-1185">Reference proteome</keyword>
<accession>A0AAE1DHA0</accession>
<dbReference type="AlphaFoldDB" id="A0AAE1DHA0"/>
<comment type="caution">
    <text evidence="2">The sequence shown here is derived from an EMBL/GenBank/DDBJ whole genome shotgun (WGS) entry which is preliminary data.</text>
</comment>
<evidence type="ECO:0000313" key="3">
    <source>
        <dbReference type="Proteomes" id="UP001283361"/>
    </source>
</evidence>